<feature type="active site" evidence="3">
    <location>
        <position position="282"/>
    </location>
</feature>
<reference evidence="7" key="1">
    <citation type="journal article" date="2014" name="Int. J. Syst. Evol. Microbiol.">
        <title>Complete genome sequence of Corynebacterium casei LMG S-19264T (=DSM 44701T), isolated from a smear-ripened cheese.</title>
        <authorList>
            <consortium name="US DOE Joint Genome Institute (JGI-PGF)"/>
            <person name="Walter F."/>
            <person name="Albersmeier A."/>
            <person name="Kalinowski J."/>
            <person name="Ruckert C."/>
        </authorList>
    </citation>
    <scope>NUCLEOTIDE SEQUENCE</scope>
    <source>
        <strain evidence="7">CGMCC 4.5737</strain>
    </source>
</reference>
<evidence type="ECO:0000313" key="8">
    <source>
        <dbReference type="Proteomes" id="UP000637578"/>
    </source>
</evidence>
<dbReference type="Gene3D" id="3.40.309.10">
    <property type="entry name" value="Aldehyde Dehydrogenase, Chain A, domain 2"/>
    <property type="match status" value="1"/>
</dbReference>
<dbReference type="Proteomes" id="UP000637578">
    <property type="component" value="Unassembled WGS sequence"/>
</dbReference>
<name>A0A8J3CCU0_9PSEU</name>
<dbReference type="FunFam" id="3.40.309.10:FF:000009">
    <property type="entry name" value="Aldehyde dehydrogenase A"/>
    <property type="match status" value="1"/>
</dbReference>
<protein>
    <submittedName>
        <fullName evidence="7">Gamma-aminobutyraldehyde dehydrogenase</fullName>
    </submittedName>
</protein>
<dbReference type="Pfam" id="PF00171">
    <property type="entry name" value="Aldedh"/>
    <property type="match status" value="1"/>
</dbReference>
<dbReference type="InterPro" id="IPR029510">
    <property type="entry name" value="Ald_DH_CS_GLU"/>
</dbReference>
<dbReference type="InterPro" id="IPR016163">
    <property type="entry name" value="Ald_DH_C"/>
</dbReference>
<evidence type="ECO:0000256" key="4">
    <source>
        <dbReference type="RuleBase" id="RU003345"/>
    </source>
</evidence>
<proteinExistence type="inferred from homology"/>
<dbReference type="SUPFAM" id="SSF53720">
    <property type="entry name" value="ALDH-like"/>
    <property type="match status" value="1"/>
</dbReference>
<gene>
    <name evidence="7" type="primary">betB</name>
    <name evidence="7" type="ORF">GCM10012275_19600</name>
</gene>
<dbReference type="FunFam" id="3.40.605.10:FF:000007">
    <property type="entry name" value="NAD/NADP-dependent betaine aldehyde dehydrogenase"/>
    <property type="match status" value="1"/>
</dbReference>
<evidence type="ECO:0000313" key="7">
    <source>
        <dbReference type="EMBL" id="GGM48727.1"/>
    </source>
</evidence>
<evidence type="ECO:0000256" key="2">
    <source>
        <dbReference type="ARBA" id="ARBA00023002"/>
    </source>
</evidence>
<dbReference type="EMBL" id="BMMK01000007">
    <property type="protein sequence ID" value="GGM48727.1"/>
    <property type="molecule type" value="Genomic_DNA"/>
</dbReference>
<dbReference type="PROSITE" id="PS00070">
    <property type="entry name" value="ALDEHYDE_DEHYDR_CYS"/>
    <property type="match status" value="1"/>
</dbReference>
<dbReference type="PROSITE" id="PS00687">
    <property type="entry name" value="ALDEHYDE_DEHYDR_GLU"/>
    <property type="match status" value="1"/>
</dbReference>
<dbReference type="Gene3D" id="3.40.605.10">
    <property type="entry name" value="Aldehyde Dehydrogenase, Chain A, domain 1"/>
    <property type="match status" value="1"/>
</dbReference>
<dbReference type="CDD" id="cd07092">
    <property type="entry name" value="ALDH_ABALDH-YdcW"/>
    <property type="match status" value="1"/>
</dbReference>
<dbReference type="InterPro" id="IPR016160">
    <property type="entry name" value="Ald_DH_CS_CYS"/>
</dbReference>
<organism evidence="7 8">
    <name type="scientific">Longimycelium tulufanense</name>
    <dbReference type="NCBI Taxonomy" id="907463"/>
    <lineage>
        <taxon>Bacteria</taxon>
        <taxon>Bacillati</taxon>
        <taxon>Actinomycetota</taxon>
        <taxon>Actinomycetes</taxon>
        <taxon>Pseudonocardiales</taxon>
        <taxon>Pseudonocardiaceae</taxon>
        <taxon>Longimycelium</taxon>
    </lineage>
</organism>
<evidence type="ECO:0000259" key="6">
    <source>
        <dbReference type="Pfam" id="PF00171"/>
    </source>
</evidence>
<dbReference type="InterPro" id="IPR016161">
    <property type="entry name" value="Ald_DH/histidinol_DH"/>
</dbReference>
<dbReference type="InterPro" id="IPR016162">
    <property type="entry name" value="Ald_DH_N"/>
</dbReference>
<reference evidence="7" key="2">
    <citation type="submission" date="2020-09" db="EMBL/GenBank/DDBJ databases">
        <authorList>
            <person name="Sun Q."/>
            <person name="Zhou Y."/>
        </authorList>
    </citation>
    <scope>NUCLEOTIDE SEQUENCE</scope>
    <source>
        <strain evidence="7">CGMCC 4.5737</strain>
    </source>
</reference>
<accession>A0A8J3CCU0</accession>
<evidence type="ECO:0000256" key="1">
    <source>
        <dbReference type="ARBA" id="ARBA00009986"/>
    </source>
</evidence>
<sequence length="509" mass="54510">MNENHGPAVEITDRDLPGPTTVVSNALPTREPRNDPHVVKNFIDGAYLDSRAGRRSVLIDPCTGRAIGSAPLSRATDVATAVAAAQRAFTTWRRTSPGDRSRALLRVADALEERAEELIDAECTDTGKPRHIVAEEEVAPTVDQLRFFAGAARMLEGRASGEYLPHHTSMVRREPVGVCAQVTPWNYPLMMAVWKLAPALAAGNTVVLKPAETTPSSTLLLAEIAAGFLPSGTVNVVCGDRDSGRELVTHPTPALVSFTGSIRGGREVAGAAGPRLKRLHLELGGNAAVLVFDDVDVEWVAQRIAAAAYFNTGQDCIAATRVIAAPAVYPALVRELATQAATTRVGTPSDTEAFCGPLNNVDQLTRVSRLVKEIPAHATVVAGGGRIGTEGFFYAPTVIEGVRQEDEIVQQEIFGPVITVQQFGSEDEAVRLANGVEHGLAASVWTRDHARAMRLVPQLDSGCVWINNHLTLVAEMPHGGFKHSGYGKDLSSYALEDYTRIKHVMSAFA</sequence>
<dbReference type="InterPro" id="IPR015657">
    <property type="entry name" value="Aminobutyraldehyde_DH"/>
</dbReference>
<evidence type="ECO:0000256" key="5">
    <source>
        <dbReference type="SAM" id="MobiDB-lite"/>
    </source>
</evidence>
<comment type="similarity">
    <text evidence="1 4">Belongs to the aldehyde dehydrogenase family.</text>
</comment>
<dbReference type="InterPro" id="IPR015590">
    <property type="entry name" value="Aldehyde_DH_dom"/>
</dbReference>
<keyword evidence="2 4" id="KW-0560">Oxidoreductase</keyword>
<dbReference type="AlphaFoldDB" id="A0A8J3CCU0"/>
<feature type="domain" description="Aldehyde dehydrogenase" evidence="6">
    <location>
        <begin position="54"/>
        <end position="504"/>
    </location>
</feature>
<feature type="region of interest" description="Disordered" evidence="5">
    <location>
        <begin position="1"/>
        <end position="33"/>
    </location>
</feature>
<keyword evidence="8" id="KW-1185">Reference proteome</keyword>
<comment type="caution">
    <text evidence="7">The sequence shown here is derived from an EMBL/GenBank/DDBJ whole genome shotgun (WGS) entry which is preliminary data.</text>
</comment>
<dbReference type="NCBIfam" id="NF010000">
    <property type="entry name" value="PRK13473.1"/>
    <property type="match status" value="1"/>
</dbReference>
<dbReference type="GO" id="GO:0016620">
    <property type="term" value="F:oxidoreductase activity, acting on the aldehyde or oxo group of donors, NAD or NADP as acceptor"/>
    <property type="evidence" value="ECO:0007669"/>
    <property type="project" value="InterPro"/>
</dbReference>
<dbReference type="PANTHER" id="PTHR11699">
    <property type="entry name" value="ALDEHYDE DEHYDROGENASE-RELATED"/>
    <property type="match status" value="1"/>
</dbReference>
<evidence type="ECO:0000256" key="3">
    <source>
        <dbReference type="PROSITE-ProRule" id="PRU10007"/>
    </source>
</evidence>